<dbReference type="Pfam" id="PF00147">
    <property type="entry name" value="Fibrinogen_C"/>
    <property type="match status" value="1"/>
</dbReference>
<dbReference type="KEGG" id="muo:115473007"/>
<dbReference type="InterPro" id="IPR013783">
    <property type="entry name" value="Ig-like_fold"/>
</dbReference>
<feature type="domain" description="Fibronectin type-III" evidence="11">
    <location>
        <begin position="276"/>
        <end position="364"/>
    </location>
</feature>
<keyword evidence="3" id="KW-0964">Secreted</keyword>
<evidence type="ECO:0000256" key="6">
    <source>
        <dbReference type="ARBA" id="ARBA00022729"/>
    </source>
</evidence>
<dbReference type="Pfam" id="PF23106">
    <property type="entry name" value="EGF_Teneurin"/>
    <property type="match status" value="1"/>
</dbReference>
<evidence type="ECO:0000256" key="10">
    <source>
        <dbReference type="SAM" id="SignalP"/>
    </source>
</evidence>
<dbReference type="GO" id="GO:0005615">
    <property type="term" value="C:extracellular space"/>
    <property type="evidence" value="ECO:0007669"/>
    <property type="project" value="TreeGrafter"/>
</dbReference>
<evidence type="ECO:0000256" key="1">
    <source>
        <dbReference type="ARBA" id="ARBA00004498"/>
    </source>
</evidence>
<dbReference type="InParanoid" id="A0A6P7Y7E0"/>
<feature type="chain" id="PRO_5027888293" evidence="10">
    <location>
        <begin position="38"/>
        <end position="1220"/>
    </location>
</feature>
<evidence type="ECO:0000259" key="12">
    <source>
        <dbReference type="PROSITE" id="PS51406"/>
    </source>
</evidence>
<dbReference type="FunFam" id="3.90.215.10:FF:000001">
    <property type="entry name" value="Tenascin isoform 1"/>
    <property type="match status" value="1"/>
</dbReference>
<dbReference type="SMART" id="SM00186">
    <property type="entry name" value="FBG"/>
    <property type="match status" value="1"/>
</dbReference>
<evidence type="ECO:0000256" key="2">
    <source>
        <dbReference type="ARBA" id="ARBA00008673"/>
    </source>
</evidence>
<keyword evidence="6 10" id="KW-0732">Signal</keyword>
<evidence type="ECO:0000256" key="4">
    <source>
        <dbReference type="ARBA" id="ARBA00022530"/>
    </source>
</evidence>
<keyword evidence="5" id="KW-0245">EGF-like domain</keyword>
<name>A0A6P7Y7E0_9AMPH</name>
<dbReference type="RefSeq" id="XP_030063447.1">
    <property type="nucleotide sequence ID" value="XM_030207587.1"/>
</dbReference>
<dbReference type="PROSITE" id="PS51406">
    <property type="entry name" value="FIBRINOGEN_C_2"/>
    <property type="match status" value="1"/>
</dbReference>
<comment type="similarity">
    <text evidence="2">Belongs to the tenascin family.</text>
</comment>
<dbReference type="InterPro" id="IPR036056">
    <property type="entry name" value="Fibrinogen-like_C"/>
</dbReference>
<feature type="domain" description="Fibrinogen C-terminal" evidence="12">
    <location>
        <begin position="982"/>
        <end position="1198"/>
    </location>
</feature>
<feature type="domain" description="Fibronectin type-III" evidence="11">
    <location>
        <begin position="365"/>
        <end position="457"/>
    </location>
</feature>
<evidence type="ECO:0000313" key="13">
    <source>
        <dbReference type="Proteomes" id="UP000515156"/>
    </source>
</evidence>
<feature type="domain" description="Fibronectin type-III" evidence="11">
    <location>
        <begin position="896"/>
        <end position="984"/>
    </location>
</feature>
<dbReference type="CTD" id="63923"/>
<dbReference type="AlphaFoldDB" id="A0A6P7Y7E0"/>
<gene>
    <name evidence="14" type="primary">TNN</name>
</gene>
<accession>A0A6P7Y7E0</accession>
<evidence type="ECO:0000256" key="8">
    <source>
        <dbReference type="ARBA" id="ARBA00023157"/>
    </source>
</evidence>
<feature type="domain" description="Fibronectin type-III" evidence="11">
    <location>
        <begin position="808"/>
        <end position="895"/>
    </location>
</feature>
<protein>
    <submittedName>
        <fullName evidence="14">Tenascin-N isoform X1</fullName>
    </submittedName>
</protein>
<evidence type="ECO:0000256" key="3">
    <source>
        <dbReference type="ARBA" id="ARBA00022525"/>
    </source>
</evidence>
<dbReference type="CDD" id="cd00054">
    <property type="entry name" value="EGF_CA"/>
    <property type="match status" value="1"/>
</dbReference>
<dbReference type="PANTHER" id="PTHR46708">
    <property type="entry name" value="TENASCIN"/>
    <property type="match status" value="1"/>
</dbReference>
<dbReference type="PANTHER" id="PTHR46708:SF12">
    <property type="entry name" value="TENASCIN N"/>
    <property type="match status" value="1"/>
</dbReference>
<dbReference type="Pfam" id="PF00041">
    <property type="entry name" value="fn3"/>
    <property type="match status" value="8"/>
</dbReference>
<proteinExistence type="inferred from homology"/>
<organism evidence="13 14">
    <name type="scientific">Microcaecilia unicolor</name>
    <dbReference type="NCBI Taxonomy" id="1415580"/>
    <lineage>
        <taxon>Eukaryota</taxon>
        <taxon>Metazoa</taxon>
        <taxon>Chordata</taxon>
        <taxon>Craniata</taxon>
        <taxon>Vertebrata</taxon>
        <taxon>Euteleostomi</taxon>
        <taxon>Amphibia</taxon>
        <taxon>Gymnophiona</taxon>
        <taxon>Siphonopidae</taxon>
        <taxon>Microcaecilia</taxon>
    </lineage>
</organism>
<evidence type="ECO:0000313" key="14">
    <source>
        <dbReference type="RefSeq" id="XP_030063447.1"/>
    </source>
</evidence>
<dbReference type="SUPFAM" id="SSF49265">
    <property type="entry name" value="Fibronectin type III"/>
    <property type="match status" value="6"/>
</dbReference>
<dbReference type="InterPro" id="IPR000742">
    <property type="entry name" value="EGF"/>
</dbReference>
<evidence type="ECO:0000256" key="9">
    <source>
        <dbReference type="ARBA" id="ARBA00023180"/>
    </source>
</evidence>
<dbReference type="InterPro" id="IPR036116">
    <property type="entry name" value="FN3_sf"/>
</dbReference>
<dbReference type="GO" id="GO:0098966">
    <property type="term" value="C:perisynaptic extracellular matrix"/>
    <property type="evidence" value="ECO:0007669"/>
    <property type="project" value="TreeGrafter"/>
</dbReference>
<dbReference type="SUPFAM" id="SSF56496">
    <property type="entry name" value="Fibrinogen C-terminal domain-like"/>
    <property type="match status" value="1"/>
</dbReference>
<dbReference type="CDD" id="cd00063">
    <property type="entry name" value="FN3"/>
    <property type="match status" value="8"/>
</dbReference>
<dbReference type="Gene3D" id="2.10.25.10">
    <property type="entry name" value="Laminin"/>
    <property type="match status" value="3"/>
</dbReference>
<keyword evidence="8" id="KW-1015">Disulfide bond</keyword>
<dbReference type="InterPro" id="IPR002181">
    <property type="entry name" value="Fibrinogen_a/b/g_C_dom"/>
</dbReference>
<dbReference type="Proteomes" id="UP000515156">
    <property type="component" value="Chromosome 6"/>
</dbReference>
<dbReference type="SMART" id="SM00060">
    <property type="entry name" value="FN3"/>
    <property type="match status" value="8"/>
</dbReference>
<evidence type="ECO:0000259" key="11">
    <source>
        <dbReference type="PROSITE" id="PS50853"/>
    </source>
</evidence>
<dbReference type="PROSITE" id="PS01186">
    <property type="entry name" value="EGF_2"/>
    <property type="match status" value="2"/>
</dbReference>
<keyword evidence="7" id="KW-0677">Repeat</keyword>
<dbReference type="InterPro" id="IPR050991">
    <property type="entry name" value="ECM_Regulatory_Proteins"/>
</dbReference>
<feature type="domain" description="Fibronectin type-III" evidence="11">
    <location>
        <begin position="544"/>
        <end position="633"/>
    </location>
</feature>
<keyword evidence="9" id="KW-0325">Glycoprotein</keyword>
<dbReference type="FunCoup" id="A0A6P7Y7E0">
    <property type="interactions" value="419"/>
</dbReference>
<evidence type="ECO:0000256" key="7">
    <source>
        <dbReference type="ARBA" id="ARBA00022737"/>
    </source>
</evidence>
<dbReference type="PROSITE" id="PS50853">
    <property type="entry name" value="FN3"/>
    <property type="match status" value="6"/>
</dbReference>
<dbReference type="SMART" id="SM00181">
    <property type="entry name" value="EGF"/>
    <property type="match status" value="3"/>
</dbReference>
<sequence>MCHTIAAGLRRSRMQLCSLLALPLGVVVCCILQQAHAQPLGTQNCTSEKGVTFSHIYKLDLPKTSQMKVDTDTLPLGDDDTVLLTTRDEEEGEEQNIIFRHNIRVQTPKTDCDNSAKFKELLERLRKLEEDLKEIKETCSSQRCCTGGGLSSLCSGHGIFNRETCSCICDEGWTGRDCSSYGCLNSCSSHGQCIDGICICEEPYGGEDCGQLLCPNNCSGNGVCVNGVCQCYEGFIDTDCSELRCPNDCSGNGNCDRGECYCEDGFHGLDCSSVVGMQNLRLLRSTEDSLIVSWDKGTEVDYYTISYYPIGDESSMKQVRVPKDQITYEILNLVPGTRYRVMLRQVKKGVSGEPGQLEASTDMSSLGNIWLTEETENSLEVEWENPEGEVDYYKLKYLTPSGQETEVVVPKSKDVKSRYIITGLQPSTTYQITVWSVKDGLDGKSSSVSGTTEIDGPKNLVINKVTEDMASISWKPVQALIDRYMLSYTSADGETKEIAVGKDKASTTLTGLHPGMEYTISLWAEKSGKRSKKAGAKAVTEIDGPTNLVTHRVTEDTASISWNPVQALIDRYMLSYTSADGETKEMSVGKDKASTTLTGLHPGMEYTISLWAEKGGKRSKKAGAKAVTEIDGPKNLVINRVTEDTASISWNPVQALIDRYMLSYTSADGETKEIAVGKDKAFTTLTGLHPGMEYTISLWAEKGSKRSKKAGAKAVTEIDGPKNLVINRVTEDTASISWNPVQALIDRYMLSYTSADGETKEMSVGKDKASTILTGLHPGMEYTIALWAEKGDKRSMKAGAKAVTEIDGPTNLVTNRVTEDTVSISWNRPQAVIDRYMLSYTSEDGETKEVTVGKDKASTTLTSLYPGMEYTIRIWAEKGGKRSKGANTKAVTEIDSPKNLRASDVTQSSGVVTWTPPTAKIDGYTLIYQKPDGTSKEVQLGSTDRRFVLEGLEQGRRYTIYLVAFKNNHQSKRVSTTFSTVGVLIPHPSDCRQIQQNGNSTSGIYTIYLSGDVSKPMKVYCDMTTDGGGWIVFQRRNSGKIDFFLRWKNYTEGFGNPREEFWLGLEKLHALTGGPTHYELRVDLRTANDSAYAIYDFFQVGSVRDRYKLRVGGYKGTAGDALIYHNGYKFTTWDKDNDVALSNCAITHRGAFWYKNCHLANPNGRYGDNKHSEGVNWEPWKGHEFSIPFVEMKIRPHMTSSDPVLGRKKRFLVGMRKKAM</sequence>
<comment type="subcellular location">
    <subcellularLocation>
        <location evidence="1">Secreted</location>
        <location evidence="1">Extracellular space</location>
        <location evidence="1">Extracellular matrix</location>
    </subcellularLocation>
</comment>
<feature type="domain" description="Fibronectin type-III" evidence="11">
    <location>
        <begin position="720"/>
        <end position="807"/>
    </location>
</feature>
<evidence type="ECO:0000256" key="5">
    <source>
        <dbReference type="ARBA" id="ARBA00022536"/>
    </source>
</evidence>
<dbReference type="GO" id="GO:0030155">
    <property type="term" value="P:regulation of cell adhesion"/>
    <property type="evidence" value="ECO:0007669"/>
    <property type="project" value="TreeGrafter"/>
</dbReference>
<dbReference type="FunFam" id="2.10.25.10:FF:000001">
    <property type="entry name" value="Tenascin C"/>
    <property type="match status" value="2"/>
</dbReference>
<keyword evidence="4" id="KW-0272">Extracellular matrix</keyword>
<feature type="signal peptide" evidence="10">
    <location>
        <begin position="1"/>
        <end position="37"/>
    </location>
</feature>
<dbReference type="InterPro" id="IPR014716">
    <property type="entry name" value="Fibrinogen_a/b/g_C_1"/>
</dbReference>
<dbReference type="NCBIfam" id="NF040941">
    <property type="entry name" value="GGGWT_bact"/>
    <property type="match status" value="1"/>
</dbReference>
<dbReference type="Gene3D" id="3.90.215.10">
    <property type="entry name" value="Gamma Fibrinogen, chain A, domain 1"/>
    <property type="match status" value="1"/>
</dbReference>
<dbReference type="Gene3D" id="2.60.40.10">
    <property type="entry name" value="Immunoglobulins"/>
    <property type="match status" value="8"/>
</dbReference>
<dbReference type="CDD" id="cd00087">
    <property type="entry name" value="FReD"/>
    <property type="match status" value="1"/>
</dbReference>
<dbReference type="GeneID" id="115473007"/>
<dbReference type="FunFam" id="2.60.40.10:FF:000099">
    <property type="entry name" value="Fibronectin 1"/>
    <property type="match status" value="6"/>
</dbReference>
<dbReference type="InterPro" id="IPR003961">
    <property type="entry name" value="FN3_dom"/>
</dbReference>
<reference evidence="14" key="1">
    <citation type="submission" date="2025-08" db="UniProtKB">
        <authorList>
            <consortium name="RefSeq"/>
        </authorList>
    </citation>
    <scope>IDENTIFICATION</scope>
</reference>
<dbReference type="OrthoDB" id="6130531at2759"/>
<keyword evidence="13" id="KW-1185">Reference proteome</keyword>